<evidence type="ECO:0000256" key="1">
    <source>
        <dbReference type="ARBA" id="ARBA00004651"/>
    </source>
</evidence>
<dbReference type="EMBL" id="JALXKZ020000002">
    <property type="protein sequence ID" value="MCV7628061.1"/>
    <property type="molecule type" value="Genomic_DNA"/>
</dbReference>
<keyword evidence="3" id="KW-1003">Cell membrane</keyword>
<feature type="transmembrane region" description="Helical" evidence="8">
    <location>
        <begin position="174"/>
        <end position="192"/>
    </location>
</feature>
<evidence type="ECO:0000313" key="10">
    <source>
        <dbReference type="EMBL" id="MCV7628061.1"/>
    </source>
</evidence>
<dbReference type="InterPro" id="IPR002656">
    <property type="entry name" value="Acyl_transf_3_dom"/>
</dbReference>
<sequence length="395" mass="43487">MSTTPTPPVSHGSTPSRMTWMDAMRGFAALLVMFTHTYTMPQGLDAAFSSVAFANVAQVFQSWRMPMLMFLSGVLLPRSVSKPLGTYYRGKAERILWPFLVWMVVLALATGRPGSLLSIEFWRGGAWHLWFLWVLMLCYLIGPVIRRVPALVVAVVLFVLLLEFVSGPRHWVRPLYWGVYFFLGAASARLLPRIRTAPAALGVIAVILMVLTVTATRAGALVVAERQPWSVFAALPGILVVLWLGPRLPRLPFLEFCGRRSMVLYVAHMPVLILAVAAFRDLAAVRPVDFYVAIASFTFLVPLALALGYRRVRWLFEFPTAGRVRARPRTRASAPEAADTVPARTAEPAPTTAPLSVVEPAPEPQPTAGPAPATEPAADAPVRVRVPRPRPRHAD</sequence>
<dbReference type="RefSeq" id="WP_363738860.1">
    <property type="nucleotide sequence ID" value="NZ_CP176570.1"/>
</dbReference>
<feature type="transmembrane region" description="Helical" evidence="8">
    <location>
        <begin position="291"/>
        <end position="309"/>
    </location>
</feature>
<feature type="compositionally biased region" description="Low complexity" evidence="7">
    <location>
        <begin position="370"/>
        <end position="384"/>
    </location>
</feature>
<dbReference type="AlphaFoldDB" id="A0AAP3ER91"/>
<keyword evidence="10" id="KW-0012">Acyltransferase</keyword>
<feature type="transmembrane region" description="Helical" evidence="8">
    <location>
        <begin position="229"/>
        <end position="249"/>
    </location>
</feature>
<comment type="caution">
    <text evidence="10">The sequence shown here is derived from an EMBL/GenBank/DDBJ whole genome shotgun (WGS) entry which is preliminary data.</text>
</comment>
<keyword evidence="6 8" id="KW-0472">Membrane</keyword>
<dbReference type="GO" id="GO:0016413">
    <property type="term" value="F:O-acetyltransferase activity"/>
    <property type="evidence" value="ECO:0007669"/>
    <property type="project" value="TreeGrafter"/>
</dbReference>
<evidence type="ECO:0000313" key="11">
    <source>
        <dbReference type="Proteomes" id="UP001205867"/>
    </source>
</evidence>
<feature type="transmembrane region" description="Helical" evidence="8">
    <location>
        <begin position="199"/>
        <end position="223"/>
    </location>
</feature>
<protein>
    <submittedName>
        <fullName evidence="10">Acyltransferase family protein</fullName>
    </submittedName>
</protein>
<dbReference type="GO" id="GO:0009246">
    <property type="term" value="P:enterobacterial common antigen biosynthetic process"/>
    <property type="evidence" value="ECO:0007669"/>
    <property type="project" value="TreeGrafter"/>
</dbReference>
<feature type="transmembrane region" description="Helical" evidence="8">
    <location>
        <begin position="121"/>
        <end position="141"/>
    </location>
</feature>
<comment type="similarity">
    <text evidence="2">Belongs to the acyltransferase 3 family.</text>
</comment>
<dbReference type="PANTHER" id="PTHR40074:SF2">
    <property type="entry name" value="O-ACETYLTRANSFERASE WECH"/>
    <property type="match status" value="1"/>
</dbReference>
<keyword evidence="4 8" id="KW-0812">Transmembrane</keyword>
<evidence type="ECO:0000256" key="6">
    <source>
        <dbReference type="ARBA" id="ARBA00023136"/>
    </source>
</evidence>
<accession>A0AAP3ER91</accession>
<keyword evidence="10" id="KW-0808">Transferase</keyword>
<feature type="compositionally biased region" description="Low complexity" evidence="7">
    <location>
        <begin position="340"/>
        <end position="354"/>
    </location>
</feature>
<comment type="subcellular location">
    <subcellularLocation>
        <location evidence="1">Cell membrane</location>
        <topology evidence="1">Multi-pass membrane protein</topology>
    </subcellularLocation>
</comment>
<dbReference type="PANTHER" id="PTHR40074">
    <property type="entry name" value="O-ACETYLTRANSFERASE WECH"/>
    <property type="match status" value="1"/>
</dbReference>
<evidence type="ECO:0000256" key="7">
    <source>
        <dbReference type="SAM" id="MobiDB-lite"/>
    </source>
</evidence>
<reference evidence="10" key="1">
    <citation type="submission" date="2023-06" db="EMBL/GenBank/DDBJ databases">
        <title>lsaBGC provides a comprehensive framework for evolutionary analysis of biosynthetic gene clusters within focal taxa.</title>
        <authorList>
            <person name="Salamzade R."/>
            <person name="Sandstrom S."/>
            <person name="Kalan L.R."/>
        </authorList>
    </citation>
    <scope>NUCLEOTIDE SEQUENCE</scope>
    <source>
        <strain evidence="10">P3-SID899</strain>
    </source>
</reference>
<evidence type="ECO:0000256" key="3">
    <source>
        <dbReference type="ARBA" id="ARBA00022475"/>
    </source>
</evidence>
<name>A0AAP3ER91_MICLU</name>
<feature type="transmembrane region" description="Helical" evidence="8">
    <location>
        <begin position="92"/>
        <end position="109"/>
    </location>
</feature>
<feature type="compositionally biased region" description="Basic residues" evidence="7">
    <location>
        <begin position="385"/>
        <end position="395"/>
    </location>
</feature>
<evidence type="ECO:0000259" key="9">
    <source>
        <dbReference type="Pfam" id="PF01757"/>
    </source>
</evidence>
<evidence type="ECO:0000256" key="5">
    <source>
        <dbReference type="ARBA" id="ARBA00022989"/>
    </source>
</evidence>
<feature type="domain" description="Acyltransferase 3" evidence="9">
    <location>
        <begin position="19"/>
        <end position="306"/>
    </location>
</feature>
<evidence type="ECO:0000256" key="8">
    <source>
        <dbReference type="SAM" id="Phobius"/>
    </source>
</evidence>
<dbReference type="GO" id="GO:0005886">
    <property type="term" value="C:plasma membrane"/>
    <property type="evidence" value="ECO:0007669"/>
    <property type="project" value="UniProtKB-SubCell"/>
</dbReference>
<feature type="transmembrane region" description="Helical" evidence="8">
    <location>
        <begin position="261"/>
        <end position="279"/>
    </location>
</feature>
<feature type="transmembrane region" description="Helical" evidence="8">
    <location>
        <begin position="148"/>
        <end position="168"/>
    </location>
</feature>
<feature type="region of interest" description="Disordered" evidence="7">
    <location>
        <begin position="327"/>
        <end position="395"/>
    </location>
</feature>
<dbReference type="Proteomes" id="UP001205867">
    <property type="component" value="Unassembled WGS sequence"/>
</dbReference>
<dbReference type="Pfam" id="PF01757">
    <property type="entry name" value="Acyl_transf_3"/>
    <property type="match status" value="1"/>
</dbReference>
<gene>
    <name evidence="10" type="ORF">M3A82_001700</name>
</gene>
<keyword evidence="5 8" id="KW-1133">Transmembrane helix</keyword>
<evidence type="ECO:0000256" key="2">
    <source>
        <dbReference type="ARBA" id="ARBA00007400"/>
    </source>
</evidence>
<proteinExistence type="inferred from homology"/>
<organism evidence="10 11">
    <name type="scientific">Micrococcus luteus</name>
    <name type="common">Micrococcus lysodeikticus</name>
    <dbReference type="NCBI Taxonomy" id="1270"/>
    <lineage>
        <taxon>Bacteria</taxon>
        <taxon>Bacillati</taxon>
        <taxon>Actinomycetota</taxon>
        <taxon>Actinomycetes</taxon>
        <taxon>Micrococcales</taxon>
        <taxon>Micrococcaceae</taxon>
        <taxon>Micrococcus</taxon>
    </lineage>
</organism>
<evidence type="ECO:0000256" key="4">
    <source>
        <dbReference type="ARBA" id="ARBA00022692"/>
    </source>
</evidence>